<name>A0A1T4KZJ9_9FIRM</name>
<dbReference type="EMBL" id="FUWV01000003">
    <property type="protein sequence ID" value="SJZ47793.1"/>
    <property type="molecule type" value="Genomic_DNA"/>
</dbReference>
<evidence type="ECO:0000259" key="1">
    <source>
        <dbReference type="Pfam" id="PF13280"/>
    </source>
</evidence>
<dbReference type="SUPFAM" id="SSF46785">
    <property type="entry name" value="Winged helix' DNA-binding domain"/>
    <property type="match status" value="1"/>
</dbReference>
<protein>
    <submittedName>
        <fullName evidence="3">Predicted DNA-binding transcriptional regulator YafY, contains an HTH and WYL domains</fullName>
    </submittedName>
</protein>
<dbReference type="AlphaFoldDB" id="A0A1T4KZJ9"/>
<dbReference type="PANTHER" id="PTHR34580:SF1">
    <property type="entry name" value="PROTEIN PAFC"/>
    <property type="match status" value="1"/>
</dbReference>
<dbReference type="GO" id="GO:0003677">
    <property type="term" value="F:DNA binding"/>
    <property type="evidence" value="ECO:0007669"/>
    <property type="project" value="UniProtKB-KW"/>
</dbReference>
<dbReference type="InterPro" id="IPR057727">
    <property type="entry name" value="WCX_dom"/>
</dbReference>
<sequence>MDNFKKYGKMSIDHLFKIGEEMMSGRSNGKLKLLYIMKILLEKTDEDHPITVYEIIRNLQFYGISAERKSIYSDIDLLKEFGLDIICIKGKANQYFIGSREFQLPELKLLVDAVQSSRFITYKKSAELIKKIEKLCSIYQAKTLHRQVIVSDRIKNMNENIYYNIDVIHQGIQENKKIKFQYFDYTMEKKIAFRREGEYYTVSPYALSWSDNNYYLIAYYQRYNGISNFRVDRMKNVQVIEEARESREEFKDFDIVDYSNKIFYMYSGKTEMVELEFDASLINVVLDRFGKDVFIYHKRKNCFCIRTEIIIGDTFLGWLFMFGDKVRVLSPESLKKKIKQRTKKVLKLYE</sequence>
<evidence type="ECO:0000313" key="3">
    <source>
        <dbReference type="EMBL" id="SJZ47793.1"/>
    </source>
</evidence>
<dbReference type="RefSeq" id="WP_242960192.1">
    <property type="nucleotide sequence ID" value="NZ_FUWV01000003.1"/>
</dbReference>
<dbReference type="Proteomes" id="UP000196365">
    <property type="component" value="Unassembled WGS sequence"/>
</dbReference>
<dbReference type="InterPro" id="IPR036390">
    <property type="entry name" value="WH_DNA-bd_sf"/>
</dbReference>
<gene>
    <name evidence="3" type="ORF">SAMN02745973_00746</name>
</gene>
<feature type="domain" description="WCX" evidence="2">
    <location>
        <begin position="313"/>
        <end position="346"/>
    </location>
</feature>
<feature type="domain" description="WYL" evidence="1">
    <location>
        <begin position="165"/>
        <end position="239"/>
    </location>
</feature>
<keyword evidence="4" id="KW-1185">Reference proteome</keyword>
<dbReference type="Pfam" id="PF13280">
    <property type="entry name" value="WYL"/>
    <property type="match status" value="1"/>
</dbReference>
<dbReference type="PROSITE" id="PS52050">
    <property type="entry name" value="WYL"/>
    <property type="match status" value="1"/>
</dbReference>
<dbReference type="InterPro" id="IPR026881">
    <property type="entry name" value="WYL_dom"/>
</dbReference>
<dbReference type="InterPro" id="IPR051534">
    <property type="entry name" value="CBASS_pafABC_assoc_protein"/>
</dbReference>
<proteinExistence type="predicted"/>
<organism evidence="3 4">
    <name type="scientific">Garciella nitratireducens DSM 15102</name>
    <dbReference type="NCBI Taxonomy" id="1121911"/>
    <lineage>
        <taxon>Bacteria</taxon>
        <taxon>Bacillati</taxon>
        <taxon>Bacillota</taxon>
        <taxon>Clostridia</taxon>
        <taxon>Eubacteriales</taxon>
        <taxon>Eubacteriaceae</taxon>
        <taxon>Garciella</taxon>
    </lineage>
</organism>
<accession>A0A1T4KZJ9</accession>
<evidence type="ECO:0000313" key="4">
    <source>
        <dbReference type="Proteomes" id="UP000196365"/>
    </source>
</evidence>
<dbReference type="PANTHER" id="PTHR34580">
    <property type="match status" value="1"/>
</dbReference>
<evidence type="ECO:0000259" key="2">
    <source>
        <dbReference type="Pfam" id="PF25583"/>
    </source>
</evidence>
<reference evidence="3 4" key="1">
    <citation type="submission" date="2017-02" db="EMBL/GenBank/DDBJ databases">
        <authorList>
            <person name="Peterson S.W."/>
        </authorList>
    </citation>
    <scope>NUCLEOTIDE SEQUENCE [LARGE SCALE GENOMIC DNA]</scope>
    <source>
        <strain evidence="3 4">DSM 15102</strain>
    </source>
</reference>
<dbReference type="Pfam" id="PF25583">
    <property type="entry name" value="WCX"/>
    <property type="match status" value="1"/>
</dbReference>
<keyword evidence="3" id="KW-0238">DNA-binding</keyword>